<dbReference type="SUPFAM" id="SSF159173">
    <property type="entry name" value="YkvR-like"/>
    <property type="match status" value="1"/>
</dbReference>
<dbReference type="AlphaFoldDB" id="A0A5D4RC28"/>
<dbReference type="InterPro" id="IPR021596">
    <property type="entry name" value="DUF3219"/>
</dbReference>
<dbReference type="InterPro" id="IPR023105">
    <property type="entry name" value="YkvR-like_sf"/>
</dbReference>
<protein>
    <submittedName>
        <fullName evidence="1">DUF3219 family protein</fullName>
    </submittedName>
</protein>
<dbReference type="Gene3D" id="2.40.30.80">
    <property type="entry name" value="YkvR-like"/>
    <property type="match status" value="1"/>
</dbReference>
<accession>A0A5D4RC28</accession>
<gene>
    <name evidence="1" type="ORF">FZD51_11425</name>
</gene>
<organism evidence="1 2">
    <name type="scientific">Bacillus infantis</name>
    <dbReference type="NCBI Taxonomy" id="324767"/>
    <lineage>
        <taxon>Bacteria</taxon>
        <taxon>Bacillati</taxon>
        <taxon>Bacillota</taxon>
        <taxon>Bacilli</taxon>
        <taxon>Bacillales</taxon>
        <taxon>Bacillaceae</taxon>
        <taxon>Bacillus</taxon>
    </lineage>
</organism>
<dbReference type="EMBL" id="VTER01000006">
    <property type="protein sequence ID" value="TYS47554.1"/>
    <property type="molecule type" value="Genomic_DNA"/>
</dbReference>
<evidence type="ECO:0000313" key="2">
    <source>
        <dbReference type="Proteomes" id="UP000322139"/>
    </source>
</evidence>
<dbReference type="Pfam" id="PF11514">
    <property type="entry name" value="DUF3219"/>
    <property type="match status" value="1"/>
</dbReference>
<dbReference type="RefSeq" id="WP_148974899.1">
    <property type="nucleotide sequence ID" value="NZ_JBNIKT010000004.1"/>
</dbReference>
<sequence>MAKQVILNGNRIDVYNYKEETLAEKGEQAIHLSFDFKVSHQEYHDITTLLYDLYFDVSVPEDALEFRGMIDKYYTSLTNLYEEEAVGEFHLELKETDGEED</sequence>
<comment type="caution">
    <text evidence="1">The sequence shown here is derived from an EMBL/GenBank/DDBJ whole genome shotgun (WGS) entry which is preliminary data.</text>
</comment>
<name>A0A5D4RC28_9BACI</name>
<dbReference type="Proteomes" id="UP000322139">
    <property type="component" value="Unassembled WGS sequence"/>
</dbReference>
<evidence type="ECO:0000313" key="1">
    <source>
        <dbReference type="EMBL" id="TYS47554.1"/>
    </source>
</evidence>
<proteinExistence type="predicted"/>
<reference evidence="1 2" key="1">
    <citation type="submission" date="2019-08" db="EMBL/GenBank/DDBJ databases">
        <title>Bacillus genomes from the desert of Cuatro Cienegas, Coahuila.</title>
        <authorList>
            <person name="Olmedo-Alvarez G."/>
        </authorList>
    </citation>
    <scope>NUCLEOTIDE SEQUENCE [LARGE SCALE GENOMIC DNA]</scope>
    <source>
        <strain evidence="1 2">CH446_14T</strain>
    </source>
</reference>